<comment type="caution">
    <text evidence="1">The sequence shown here is derived from an EMBL/GenBank/DDBJ whole genome shotgun (WGS) entry which is preliminary data.</text>
</comment>
<dbReference type="Proteomes" id="UP000054995">
    <property type="component" value="Unassembled WGS sequence"/>
</dbReference>
<sequence>MAVHLNHSYLMTIAHVFMQTPPLSSLANNFMITTIINHNQSSQSWLVIFKNQYQIVDQQADIVTSLFPPLQLSDEEADSPFYHHLAISC</sequence>
<evidence type="ECO:0000313" key="2">
    <source>
        <dbReference type="Proteomes" id="UP000054995"/>
    </source>
</evidence>
<gene>
    <name evidence="1" type="ORF">T4D_12804</name>
</gene>
<accession>A0A0V1FHT4</accession>
<reference evidence="1 2" key="1">
    <citation type="submission" date="2015-01" db="EMBL/GenBank/DDBJ databases">
        <title>Evolution of Trichinella species and genotypes.</title>
        <authorList>
            <person name="Korhonen P.K."/>
            <person name="Edoardo P."/>
            <person name="Giuseppe L.R."/>
            <person name="Gasser R.B."/>
        </authorList>
    </citation>
    <scope>NUCLEOTIDE SEQUENCE [LARGE SCALE GENOMIC DNA]</scope>
    <source>
        <strain evidence="1">ISS470</strain>
    </source>
</reference>
<dbReference type="EMBL" id="JYDT01000087">
    <property type="protein sequence ID" value="KRY85575.1"/>
    <property type="molecule type" value="Genomic_DNA"/>
</dbReference>
<keyword evidence="2" id="KW-1185">Reference proteome</keyword>
<evidence type="ECO:0000313" key="1">
    <source>
        <dbReference type="EMBL" id="KRY85575.1"/>
    </source>
</evidence>
<dbReference type="AlphaFoldDB" id="A0A0V1FHT4"/>
<protein>
    <submittedName>
        <fullName evidence="1">Uncharacterized protein</fullName>
    </submittedName>
</protein>
<proteinExistence type="predicted"/>
<name>A0A0V1FHT4_TRIPS</name>
<organism evidence="1 2">
    <name type="scientific">Trichinella pseudospiralis</name>
    <name type="common">Parasitic roundworm</name>
    <dbReference type="NCBI Taxonomy" id="6337"/>
    <lineage>
        <taxon>Eukaryota</taxon>
        <taxon>Metazoa</taxon>
        <taxon>Ecdysozoa</taxon>
        <taxon>Nematoda</taxon>
        <taxon>Enoplea</taxon>
        <taxon>Dorylaimia</taxon>
        <taxon>Trichinellida</taxon>
        <taxon>Trichinellidae</taxon>
        <taxon>Trichinella</taxon>
    </lineage>
</organism>